<dbReference type="GO" id="GO:0033499">
    <property type="term" value="P:galactose catabolic process via UDP-galactose, Leloir pathway"/>
    <property type="evidence" value="ECO:0007669"/>
    <property type="project" value="TreeGrafter"/>
</dbReference>
<dbReference type="GO" id="GO:0006006">
    <property type="term" value="P:glucose metabolic process"/>
    <property type="evidence" value="ECO:0007669"/>
    <property type="project" value="TreeGrafter"/>
</dbReference>
<dbReference type="AlphaFoldDB" id="A0A2T1A2L4"/>
<proteinExistence type="predicted"/>
<gene>
    <name evidence="1" type="ORF">CLV47_104199</name>
</gene>
<dbReference type="PANTHER" id="PTHR10091">
    <property type="entry name" value="ALDOSE-1-EPIMERASE"/>
    <property type="match status" value="1"/>
</dbReference>
<dbReference type="PANTHER" id="PTHR10091:SF0">
    <property type="entry name" value="GALACTOSE MUTAROTASE"/>
    <property type="match status" value="1"/>
</dbReference>
<keyword evidence="2" id="KW-1185">Reference proteome</keyword>
<comment type="caution">
    <text evidence="1">The sequence shown here is derived from an EMBL/GenBank/DDBJ whole genome shotgun (WGS) entry which is preliminary data.</text>
</comment>
<dbReference type="InterPro" id="IPR008183">
    <property type="entry name" value="Aldose_1/G6P_1-epimerase"/>
</dbReference>
<dbReference type="Gene3D" id="2.70.98.10">
    <property type="match status" value="1"/>
</dbReference>
<dbReference type="SUPFAM" id="SSF74650">
    <property type="entry name" value="Galactose mutarotase-like"/>
    <property type="match status" value="1"/>
</dbReference>
<organism evidence="1 2">
    <name type="scientific">Antricoccus suffuscus</name>
    <dbReference type="NCBI Taxonomy" id="1629062"/>
    <lineage>
        <taxon>Bacteria</taxon>
        <taxon>Bacillati</taxon>
        <taxon>Actinomycetota</taxon>
        <taxon>Actinomycetes</taxon>
        <taxon>Geodermatophilales</taxon>
        <taxon>Antricoccaceae</taxon>
        <taxon>Antricoccus</taxon>
    </lineage>
</organism>
<reference evidence="1 2" key="1">
    <citation type="submission" date="2018-03" db="EMBL/GenBank/DDBJ databases">
        <title>Genomic Encyclopedia of Archaeal and Bacterial Type Strains, Phase II (KMG-II): from individual species to whole genera.</title>
        <authorList>
            <person name="Goeker M."/>
        </authorList>
    </citation>
    <scope>NUCLEOTIDE SEQUENCE [LARGE SCALE GENOMIC DNA]</scope>
    <source>
        <strain evidence="1 2">DSM 100065</strain>
    </source>
</reference>
<accession>A0A2T1A2L4</accession>
<dbReference type="CDD" id="cd09022">
    <property type="entry name" value="Aldose_epim_Ec_YihR"/>
    <property type="match status" value="1"/>
</dbReference>
<evidence type="ECO:0000313" key="1">
    <source>
        <dbReference type="EMBL" id="PRZ42851.1"/>
    </source>
</evidence>
<sequence length="308" mass="34038">MTTTDVHPSGEQHEITFGKQRATIVEVGGGVREYHDGDRPVLHPYDVTAICDGAHGAPLIPWPNRMADGKYRFDDIDYQVDLTEPEKHNAIHGFLRWRSWNVTDQGADFVTMAIRLHPMSGYPFTLDVSTTYRLSNDGLTVSTTATNLGSSALPYAHGQHPYLSPGDGVVDGCSLELQAETRIDTDAERQLPTGLEGVAGTPYDFREARKVNDVQIDYAFTDLTRDSDGRAWIRLTGTDGKTAAQWVDAHYPIIQVYTADTLHPDRRRRGLGAEPMTCPPNAFQTGEGIIRLEPGQSITTTWGVRLEG</sequence>
<name>A0A2T1A2L4_9ACTN</name>
<dbReference type="GO" id="GO:0004034">
    <property type="term" value="F:aldose 1-epimerase activity"/>
    <property type="evidence" value="ECO:0007669"/>
    <property type="project" value="TreeGrafter"/>
</dbReference>
<dbReference type="InterPro" id="IPR014718">
    <property type="entry name" value="GH-type_carb-bd"/>
</dbReference>
<dbReference type="Pfam" id="PF01263">
    <property type="entry name" value="Aldose_epim"/>
    <property type="match status" value="1"/>
</dbReference>
<dbReference type="Proteomes" id="UP000237752">
    <property type="component" value="Unassembled WGS sequence"/>
</dbReference>
<dbReference type="RefSeq" id="WP_106348378.1">
    <property type="nucleotide sequence ID" value="NZ_PVUE01000004.1"/>
</dbReference>
<dbReference type="EMBL" id="PVUE01000004">
    <property type="protein sequence ID" value="PRZ42851.1"/>
    <property type="molecule type" value="Genomic_DNA"/>
</dbReference>
<dbReference type="OrthoDB" id="4739604at2"/>
<evidence type="ECO:0000313" key="2">
    <source>
        <dbReference type="Proteomes" id="UP000237752"/>
    </source>
</evidence>
<dbReference type="InterPro" id="IPR011013">
    <property type="entry name" value="Gal_mutarotase_sf_dom"/>
</dbReference>
<dbReference type="InterPro" id="IPR037480">
    <property type="entry name" value="YihR-like"/>
</dbReference>
<dbReference type="GO" id="GO:0030246">
    <property type="term" value="F:carbohydrate binding"/>
    <property type="evidence" value="ECO:0007669"/>
    <property type="project" value="InterPro"/>
</dbReference>
<protein>
    <submittedName>
        <fullName evidence="1">Aldose 1-epimerase</fullName>
    </submittedName>
</protein>